<dbReference type="PANTHER" id="PTHR34853">
    <property type="match status" value="1"/>
</dbReference>
<proteinExistence type="predicted"/>
<evidence type="ECO:0000256" key="2">
    <source>
        <dbReference type="ARBA" id="ARBA00023180"/>
    </source>
</evidence>
<protein>
    <submittedName>
        <fullName evidence="5">Uncharacterized protein</fullName>
    </submittedName>
</protein>
<dbReference type="Gene3D" id="3.40.50.1820">
    <property type="entry name" value="alpha/beta hydrolase"/>
    <property type="match status" value="1"/>
</dbReference>
<evidence type="ECO:0000256" key="4">
    <source>
        <dbReference type="SAM" id="SignalP"/>
    </source>
</evidence>
<dbReference type="RefSeq" id="XP_020067610.1">
    <property type="nucleotide sequence ID" value="XM_020208601.1"/>
</dbReference>
<feature type="chain" id="PRO_5009162931" evidence="4">
    <location>
        <begin position="21"/>
        <end position="99"/>
    </location>
</feature>
<feature type="non-terminal residue" evidence="5">
    <location>
        <position position="99"/>
    </location>
</feature>
<accession>A0A1E4SSJ6</accession>
<dbReference type="AlphaFoldDB" id="A0A1E4SSJ6"/>
<evidence type="ECO:0000256" key="3">
    <source>
        <dbReference type="ARBA" id="ARBA00023369"/>
    </source>
</evidence>
<dbReference type="InterPro" id="IPR029058">
    <property type="entry name" value="AB_hydrolase_fold"/>
</dbReference>
<dbReference type="GO" id="GO:0016042">
    <property type="term" value="P:lipid catabolic process"/>
    <property type="evidence" value="ECO:0007669"/>
    <property type="project" value="InterPro"/>
</dbReference>
<evidence type="ECO:0000256" key="1">
    <source>
        <dbReference type="ARBA" id="ARBA00022729"/>
    </source>
</evidence>
<dbReference type="PANTHER" id="PTHR34853:SF1">
    <property type="entry name" value="LIPASE 5"/>
    <property type="match status" value="1"/>
</dbReference>
<comment type="catalytic activity">
    <reaction evidence="3">
        <text>a triacylglycerol + H2O = a diacylglycerol + a fatty acid + H(+)</text>
        <dbReference type="Rhea" id="RHEA:12044"/>
        <dbReference type="ChEBI" id="CHEBI:15377"/>
        <dbReference type="ChEBI" id="CHEBI:15378"/>
        <dbReference type="ChEBI" id="CHEBI:17855"/>
        <dbReference type="ChEBI" id="CHEBI:18035"/>
        <dbReference type="ChEBI" id="CHEBI:28868"/>
        <dbReference type="EC" id="3.1.1.3"/>
    </reaction>
    <physiologicalReaction direction="left-to-right" evidence="3">
        <dbReference type="Rhea" id="RHEA:12045"/>
    </physiologicalReaction>
</comment>
<keyword evidence="6" id="KW-1185">Reference proteome</keyword>
<keyword evidence="1 4" id="KW-0732">Signal</keyword>
<dbReference type="OrthoDB" id="4090618at2759"/>
<gene>
    <name evidence="5" type="ORF">CANTADRAFT_3471</name>
</gene>
<organism evidence="5 6">
    <name type="scientific">Suhomyces tanzawaensis NRRL Y-17324</name>
    <dbReference type="NCBI Taxonomy" id="984487"/>
    <lineage>
        <taxon>Eukaryota</taxon>
        <taxon>Fungi</taxon>
        <taxon>Dikarya</taxon>
        <taxon>Ascomycota</taxon>
        <taxon>Saccharomycotina</taxon>
        <taxon>Pichiomycetes</taxon>
        <taxon>Debaryomycetaceae</taxon>
        <taxon>Suhomyces</taxon>
    </lineage>
</organism>
<keyword evidence="2" id="KW-0325">Glycoprotein</keyword>
<feature type="signal peptide" evidence="4">
    <location>
        <begin position="1"/>
        <end position="20"/>
    </location>
</feature>
<evidence type="ECO:0000313" key="5">
    <source>
        <dbReference type="EMBL" id="ODV82488.1"/>
    </source>
</evidence>
<name>A0A1E4SSJ6_9ASCO</name>
<dbReference type="GO" id="GO:0004806">
    <property type="term" value="F:triacylglycerol lipase activity"/>
    <property type="evidence" value="ECO:0007669"/>
    <property type="project" value="UniProtKB-EC"/>
</dbReference>
<dbReference type="EMBL" id="KV453909">
    <property type="protein sequence ID" value="ODV82488.1"/>
    <property type="molecule type" value="Genomic_DNA"/>
</dbReference>
<dbReference type="Proteomes" id="UP000094285">
    <property type="component" value="Unassembled WGS sequence"/>
</dbReference>
<evidence type="ECO:0000313" key="6">
    <source>
        <dbReference type="Proteomes" id="UP000094285"/>
    </source>
</evidence>
<dbReference type="InterPro" id="IPR005152">
    <property type="entry name" value="Lipase_secreted"/>
</dbReference>
<dbReference type="GeneID" id="30982738"/>
<reference evidence="6" key="1">
    <citation type="submission" date="2016-05" db="EMBL/GenBank/DDBJ databases">
        <title>Comparative genomics of biotechnologically important yeasts.</title>
        <authorList>
            <consortium name="DOE Joint Genome Institute"/>
            <person name="Riley R."/>
            <person name="Haridas S."/>
            <person name="Wolfe K.H."/>
            <person name="Lopes M.R."/>
            <person name="Hittinger C.T."/>
            <person name="Goker M."/>
            <person name="Salamov A."/>
            <person name="Wisecaver J."/>
            <person name="Long T.M."/>
            <person name="Aerts A.L."/>
            <person name="Barry K."/>
            <person name="Choi C."/>
            <person name="Clum A."/>
            <person name="Coughlan A.Y."/>
            <person name="Deshpande S."/>
            <person name="Douglass A.P."/>
            <person name="Hanson S.J."/>
            <person name="Klenk H.-P."/>
            <person name="Labutti K."/>
            <person name="Lapidus A."/>
            <person name="Lindquist E."/>
            <person name="Lipzen A."/>
            <person name="Meier-Kolthoff J.P."/>
            <person name="Ohm R.A."/>
            <person name="Otillar R.P."/>
            <person name="Pangilinan J."/>
            <person name="Peng Y."/>
            <person name="Rokas A."/>
            <person name="Rosa C.A."/>
            <person name="Scheuner C."/>
            <person name="Sibirny A.A."/>
            <person name="Slot J.C."/>
            <person name="Stielow J.B."/>
            <person name="Sun H."/>
            <person name="Kurtzman C.P."/>
            <person name="Blackwell M."/>
            <person name="Grigoriev I.V."/>
            <person name="Jeffries T.W."/>
        </authorList>
    </citation>
    <scope>NUCLEOTIDE SEQUENCE [LARGE SCALE GENOMIC DNA]</scope>
    <source>
        <strain evidence="6">NRRL Y-17324</strain>
    </source>
</reference>
<sequence>MRLHSLFLLLSLSFFQVALAAPIKSLITAGNITRPEDDPFYTPKEGYEKLKPGEVINYRQITQPYGIIMWEEKIKAAYQFLVRSEDSFGNPNAIVTTVM</sequence>